<dbReference type="OrthoDB" id="4570726at2"/>
<dbReference type="Pfam" id="PF11208">
    <property type="entry name" value="DUF2992"/>
    <property type="match status" value="1"/>
</dbReference>
<dbReference type="AlphaFoldDB" id="A0A4Y7RM08"/>
<feature type="compositionally biased region" description="Basic and acidic residues" evidence="1">
    <location>
        <begin position="97"/>
        <end position="121"/>
    </location>
</feature>
<reference evidence="2 3" key="1">
    <citation type="journal article" date="2018" name="Environ. Microbiol.">
        <title>Novel energy conservation strategies and behaviour of Pelotomaculum schinkii driving syntrophic propionate catabolism.</title>
        <authorList>
            <person name="Hidalgo-Ahumada C.A.P."/>
            <person name="Nobu M.K."/>
            <person name="Narihiro T."/>
            <person name="Tamaki H."/>
            <person name="Liu W.T."/>
            <person name="Kamagata Y."/>
            <person name="Stams A.J.M."/>
            <person name="Imachi H."/>
            <person name="Sousa D.Z."/>
        </authorList>
    </citation>
    <scope>NUCLEOTIDE SEQUENCE [LARGE SCALE GENOMIC DNA]</scope>
    <source>
        <strain evidence="2 3">MGP</strain>
    </source>
</reference>
<name>A0A4Y7RM08_9FIRM</name>
<evidence type="ECO:0000313" key="2">
    <source>
        <dbReference type="EMBL" id="TEB09851.1"/>
    </source>
</evidence>
<dbReference type="PIRSF" id="PIRSF021328">
    <property type="entry name" value="UCP021328"/>
    <property type="match status" value="1"/>
</dbReference>
<protein>
    <recommendedName>
        <fullName evidence="4">DUF2992 domain-containing protein</fullName>
    </recommendedName>
</protein>
<dbReference type="RefSeq" id="WP_134214641.1">
    <property type="nucleotide sequence ID" value="NZ_QFFZ01000037.1"/>
</dbReference>
<comment type="caution">
    <text evidence="2">The sequence shown here is derived from an EMBL/GenBank/DDBJ whole genome shotgun (WGS) entry which is preliminary data.</text>
</comment>
<organism evidence="2 3">
    <name type="scientific">Pelotomaculum propionicicum</name>
    <dbReference type="NCBI Taxonomy" id="258475"/>
    <lineage>
        <taxon>Bacteria</taxon>
        <taxon>Bacillati</taxon>
        <taxon>Bacillota</taxon>
        <taxon>Clostridia</taxon>
        <taxon>Eubacteriales</taxon>
        <taxon>Desulfotomaculaceae</taxon>
        <taxon>Pelotomaculum</taxon>
    </lineage>
</organism>
<evidence type="ECO:0000313" key="3">
    <source>
        <dbReference type="Proteomes" id="UP000297597"/>
    </source>
</evidence>
<sequence length="136" mass="16111">MKLTVYHDGQFWVGVFEEIVDQKLKVFRQVFGAEPKDEEILELINKKMLALTDWSSQFVEAKEPVQRKINPKRLPREVNRAMKEVGISTKAQQALQLEREKNKTERKAISRQQKEELAEKKRLLKKEKAKQRHRGK</sequence>
<dbReference type="InterPro" id="IPR016787">
    <property type="entry name" value="UCP021328"/>
</dbReference>
<feature type="region of interest" description="Disordered" evidence="1">
    <location>
        <begin position="90"/>
        <end position="136"/>
    </location>
</feature>
<evidence type="ECO:0008006" key="4">
    <source>
        <dbReference type="Google" id="ProtNLM"/>
    </source>
</evidence>
<gene>
    <name evidence="2" type="ORF">Pmgp_02852</name>
</gene>
<accession>A0A4Y7RM08</accession>
<keyword evidence="3" id="KW-1185">Reference proteome</keyword>
<dbReference type="EMBL" id="QFFZ01000037">
    <property type="protein sequence ID" value="TEB09851.1"/>
    <property type="molecule type" value="Genomic_DNA"/>
</dbReference>
<dbReference type="Proteomes" id="UP000297597">
    <property type="component" value="Unassembled WGS sequence"/>
</dbReference>
<feature type="compositionally biased region" description="Basic residues" evidence="1">
    <location>
        <begin position="122"/>
        <end position="136"/>
    </location>
</feature>
<proteinExistence type="predicted"/>
<evidence type="ECO:0000256" key="1">
    <source>
        <dbReference type="SAM" id="MobiDB-lite"/>
    </source>
</evidence>